<protein>
    <submittedName>
        <fullName evidence="2">Uncharacterized protein</fullName>
    </submittedName>
</protein>
<proteinExistence type="predicted"/>
<dbReference type="Proteomes" id="UP000018877">
    <property type="component" value="Unassembled WGS sequence"/>
</dbReference>
<dbReference type="RefSeq" id="WP_024029865.1">
    <property type="nucleotide sequence ID" value="NZ_ALAN01000101.1"/>
</dbReference>
<organism evidence="2 3">
    <name type="scientific">Neobacillus vireti LMG 21834</name>
    <dbReference type="NCBI Taxonomy" id="1131730"/>
    <lineage>
        <taxon>Bacteria</taxon>
        <taxon>Bacillati</taxon>
        <taxon>Bacillota</taxon>
        <taxon>Bacilli</taxon>
        <taxon>Bacillales</taxon>
        <taxon>Bacillaceae</taxon>
        <taxon>Neobacillus</taxon>
    </lineage>
</organism>
<dbReference type="EMBL" id="ALAN01000101">
    <property type="protein sequence ID" value="ETI67261.1"/>
    <property type="molecule type" value="Genomic_DNA"/>
</dbReference>
<keyword evidence="1" id="KW-0175">Coiled coil</keyword>
<evidence type="ECO:0000313" key="2">
    <source>
        <dbReference type="EMBL" id="ETI67261.1"/>
    </source>
</evidence>
<dbReference type="AlphaFoldDB" id="A0AB94IJI7"/>
<feature type="coiled-coil region" evidence="1">
    <location>
        <begin position="46"/>
        <end position="87"/>
    </location>
</feature>
<name>A0AB94IJI7_9BACI</name>
<keyword evidence="3" id="KW-1185">Reference proteome</keyword>
<accession>A0AB94IJI7</accession>
<sequence length="206" mass="23683">MSIIHAGFKEDKEVLNIPKSNLKELYISRIPKVMKNKAAAAVVEKLANHIDRVENIQHEIVEKKNELIDLQEQSATLEEQYQKSMDRKVLRAKIECDAEIEILDKEIKTLFMKSRNSQAWKLDIPESDLDILASVYNPLAKREMELYEAAIKAQEVFVQARNAFLAEYKANHEMYATLSDLTSRSAGMIIEHKLDRIPSVKIDELS</sequence>
<reference evidence="2 3" key="1">
    <citation type="journal article" date="2014" name="Environ. Microbiol.">
        <title>The nitrate-ammonifying and nosZ-carrying bacterium Bacillus vireti is a potent source and sink for nitric and nitrous oxide under high nitrate conditions.</title>
        <authorList>
            <person name="Mania D."/>
            <person name="Heylen K."/>
            <person name="van Spanning R.J."/>
            <person name="Frostegard A."/>
        </authorList>
    </citation>
    <scope>NUCLEOTIDE SEQUENCE [LARGE SCALE GENOMIC DNA]</scope>
    <source>
        <strain evidence="2 3">LMG 21834</strain>
    </source>
</reference>
<evidence type="ECO:0000313" key="3">
    <source>
        <dbReference type="Proteomes" id="UP000018877"/>
    </source>
</evidence>
<gene>
    <name evidence="2" type="ORF">BAVI_18467</name>
</gene>
<evidence type="ECO:0000256" key="1">
    <source>
        <dbReference type="SAM" id="Coils"/>
    </source>
</evidence>
<comment type="caution">
    <text evidence="2">The sequence shown here is derived from an EMBL/GenBank/DDBJ whole genome shotgun (WGS) entry which is preliminary data.</text>
</comment>